<evidence type="ECO:0000259" key="1">
    <source>
        <dbReference type="Pfam" id="PF08719"/>
    </source>
</evidence>
<evidence type="ECO:0000313" key="2">
    <source>
        <dbReference type="EMBL" id="AME18034.1"/>
    </source>
</evidence>
<accession>A0A125SA38</accession>
<gene>
    <name evidence="2" type="ORF">AAT1_02009</name>
</gene>
<dbReference type="Gene3D" id="1.10.357.40">
    <property type="entry name" value="YbiA-like"/>
    <property type="match status" value="1"/>
</dbReference>
<keyword evidence="3" id="KW-1185">Reference proteome</keyword>
<dbReference type="InterPro" id="IPR012816">
    <property type="entry name" value="NADAR"/>
</dbReference>
<reference evidence="2" key="1">
    <citation type="submission" date="2016-06" db="EMBL/GenBank/DDBJ databases">
        <title>Complete Genome Sequence of Pseudomonas aeruginosa Phage AAT-1.</title>
        <authorList>
            <person name="Andrade-Dominguez A."/>
            <person name="Kolter R."/>
        </authorList>
    </citation>
    <scope>NUCLEOTIDE SEQUENCE [LARGE SCALE GENOMIC DNA]</scope>
</reference>
<protein>
    <submittedName>
        <fullName evidence="2">GTP cyclohydrolase II</fullName>
    </submittedName>
</protein>
<name>A0A125SA38_9CAUD</name>
<dbReference type="NCBIfam" id="TIGR02464">
    <property type="entry name" value="ribofla_fusion"/>
    <property type="match status" value="1"/>
</dbReference>
<dbReference type="GO" id="GO:0016787">
    <property type="term" value="F:hydrolase activity"/>
    <property type="evidence" value="ECO:0007669"/>
    <property type="project" value="UniProtKB-KW"/>
</dbReference>
<dbReference type="EMBL" id="KU204984">
    <property type="protein sequence ID" value="AME18034.1"/>
    <property type="molecule type" value="Genomic_DNA"/>
</dbReference>
<sequence>MPNNSEKFTPFYGGVFSQWYPSPMVVDGVTYSCAEQYMMAQKARLFGDDAALRAIMSTDDPAQQKRLGKLVRGFDVRTWETVARDVVMRASLAKFSSDPKLRAKLLLTEGTVLVEASPTDVIWGVGLAEDDPRVHNRERWRGRNWLGQVLTDLREQMLPMSCSTCPHAE</sequence>
<dbReference type="InterPro" id="IPR037238">
    <property type="entry name" value="YbiA-like_sf"/>
</dbReference>
<dbReference type="Proteomes" id="UP000221376">
    <property type="component" value="Segment"/>
</dbReference>
<evidence type="ECO:0000313" key="3">
    <source>
        <dbReference type="Proteomes" id="UP000221376"/>
    </source>
</evidence>
<dbReference type="SUPFAM" id="SSF143990">
    <property type="entry name" value="YbiA-like"/>
    <property type="match status" value="1"/>
</dbReference>
<dbReference type="Pfam" id="PF08719">
    <property type="entry name" value="NADAR"/>
    <property type="match status" value="1"/>
</dbReference>
<organism evidence="2 3">
    <name type="scientific">Pseudomonas phage AAT-1</name>
    <dbReference type="NCBI Taxonomy" id="1775248"/>
    <lineage>
        <taxon>Viruses</taxon>
        <taxon>Duplodnaviria</taxon>
        <taxon>Heunggongvirae</taxon>
        <taxon>Uroviricota</taxon>
        <taxon>Caudoviricetes</taxon>
        <taxon>Mesyanzhinovviridae</taxon>
        <taxon>Bradleyvirinae</taxon>
        <taxon>Pamexvirus</taxon>
        <taxon>Pamexvirus AAT1</taxon>
    </lineage>
</organism>
<proteinExistence type="predicted"/>
<feature type="domain" description="NADAR" evidence="1">
    <location>
        <begin position="14"/>
        <end position="157"/>
    </location>
</feature>
<dbReference type="CDD" id="cd15457">
    <property type="entry name" value="NADAR"/>
    <property type="match status" value="1"/>
</dbReference>